<protein>
    <recommendedName>
        <fullName evidence="5 6">Diaminopimelate decarboxylase</fullName>
        <shortName evidence="5">DAP decarboxylase</shortName>
        <shortName evidence="5">DAPDC</shortName>
        <ecNumber evidence="5 6">4.1.1.20</ecNumber>
    </recommendedName>
</protein>
<dbReference type="InterPro" id="IPR009006">
    <property type="entry name" value="Ala_racemase/Decarboxylase_C"/>
</dbReference>
<feature type="binding site" evidence="5">
    <location>
        <begin position="264"/>
        <end position="267"/>
    </location>
    <ligand>
        <name>pyridoxal 5'-phosphate</name>
        <dbReference type="ChEBI" id="CHEBI:597326"/>
    </ligand>
</feature>
<dbReference type="NCBIfam" id="TIGR01048">
    <property type="entry name" value="lysA"/>
    <property type="match status" value="1"/>
</dbReference>
<dbReference type="InterPro" id="IPR000183">
    <property type="entry name" value="Orn/DAP/Arg_de-COase"/>
</dbReference>
<feature type="domain" description="Orn/DAP/Arg decarboxylase 2 N-terminal" evidence="9">
    <location>
        <begin position="43"/>
        <end position="270"/>
    </location>
</feature>
<reference evidence="10 11" key="1">
    <citation type="submission" date="2019-02" db="EMBL/GenBank/DDBJ databases">
        <authorList>
            <person name="Manzano-Marin A."/>
            <person name="Manzano-Marin A."/>
        </authorList>
    </citation>
    <scope>NUCLEOTIDE SEQUENCE [LARGE SCALE GENOMIC DNA]</scope>
    <source>
        <strain evidence="10 11">BuCicurvipes</strain>
    </source>
</reference>
<dbReference type="Pfam" id="PF02784">
    <property type="entry name" value="Orn_Arg_deC_N"/>
    <property type="match status" value="1"/>
</dbReference>
<feature type="binding site" evidence="5">
    <location>
        <position position="374"/>
    </location>
    <ligand>
        <name>substrate</name>
    </ligand>
</feature>
<dbReference type="InterPro" id="IPR022644">
    <property type="entry name" value="De-COase2_N"/>
</dbReference>
<dbReference type="SUPFAM" id="SSF51419">
    <property type="entry name" value="PLP-binding barrel"/>
    <property type="match status" value="1"/>
</dbReference>
<evidence type="ECO:0000259" key="9">
    <source>
        <dbReference type="Pfam" id="PF02784"/>
    </source>
</evidence>
<accession>A0A451D782</accession>
<evidence type="ECO:0000313" key="11">
    <source>
        <dbReference type="Proteomes" id="UP000294344"/>
    </source>
</evidence>
<dbReference type="CDD" id="cd06828">
    <property type="entry name" value="PLPDE_III_DapDC"/>
    <property type="match status" value="1"/>
</dbReference>
<dbReference type="PANTHER" id="PTHR43727">
    <property type="entry name" value="DIAMINOPIMELATE DECARBOXYLASE"/>
    <property type="match status" value="1"/>
</dbReference>
<dbReference type="InterPro" id="IPR029066">
    <property type="entry name" value="PLP-binding_barrel"/>
</dbReference>
<evidence type="ECO:0000313" key="10">
    <source>
        <dbReference type="EMBL" id="VFP81564.1"/>
    </source>
</evidence>
<dbReference type="PRINTS" id="PR01179">
    <property type="entry name" value="ODADCRBXLASE"/>
</dbReference>
<dbReference type="AlphaFoldDB" id="A0A451D782"/>
<dbReference type="RefSeq" id="WP_154029324.1">
    <property type="nucleotide sequence ID" value="NZ_LR217710.1"/>
</dbReference>
<feature type="active site" description="Proton donor" evidence="7">
    <location>
        <position position="338"/>
    </location>
</feature>
<comment type="cofactor">
    <cofactor evidence="1 5 7 8">
        <name>pyridoxal 5'-phosphate</name>
        <dbReference type="ChEBI" id="CHEBI:597326"/>
    </cofactor>
</comment>
<dbReference type="EC" id="4.1.1.20" evidence="5 6"/>
<dbReference type="Gene3D" id="3.20.20.10">
    <property type="entry name" value="Alanine racemase"/>
    <property type="match status" value="1"/>
</dbReference>
<dbReference type="GO" id="GO:0030170">
    <property type="term" value="F:pyridoxal phosphate binding"/>
    <property type="evidence" value="ECO:0007669"/>
    <property type="project" value="UniProtKB-UniRule"/>
</dbReference>
<feature type="binding site" evidence="5">
    <location>
        <position position="267"/>
    </location>
    <ligand>
        <name>substrate</name>
    </ligand>
</feature>
<evidence type="ECO:0000256" key="8">
    <source>
        <dbReference type="RuleBase" id="RU003738"/>
    </source>
</evidence>
<evidence type="ECO:0000256" key="6">
    <source>
        <dbReference type="NCBIfam" id="TIGR01048"/>
    </source>
</evidence>
<comment type="pathway">
    <text evidence="5 8">Amino-acid biosynthesis; L-lysine biosynthesis via DAP pathway; L-lysine from DL-2,6-diaminopimelate: step 1/1.</text>
</comment>
<dbReference type="EMBL" id="LR217710">
    <property type="protein sequence ID" value="VFP81564.1"/>
    <property type="molecule type" value="Genomic_DNA"/>
</dbReference>
<dbReference type="Proteomes" id="UP000294344">
    <property type="component" value="Chromosome"/>
</dbReference>
<keyword evidence="3 5" id="KW-0663">Pyridoxal phosphate</keyword>
<feature type="binding site" evidence="5">
    <location>
        <position position="307"/>
    </location>
    <ligand>
        <name>substrate</name>
    </ligand>
</feature>
<dbReference type="HAMAP" id="MF_02120">
    <property type="entry name" value="LysA"/>
    <property type="match status" value="1"/>
</dbReference>
<keyword evidence="2 5" id="KW-0210">Decarboxylase</keyword>
<dbReference type="UniPathway" id="UPA00034">
    <property type="reaction ID" value="UER00027"/>
</dbReference>
<dbReference type="InterPro" id="IPR002986">
    <property type="entry name" value="DAP_deCOOHase_LysA"/>
</dbReference>
<organism evidence="10 11">
    <name type="scientific">Buchnera aphidicola</name>
    <name type="common">Cinara curvipes</name>
    <dbReference type="NCBI Taxonomy" id="2518975"/>
    <lineage>
        <taxon>Bacteria</taxon>
        <taxon>Pseudomonadati</taxon>
        <taxon>Pseudomonadota</taxon>
        <taxon>Gammaproteobacteria</taxon>
        <taxon>Enterobacterales</taxon>
        <taxon>Erwiniaceae</taxon>
        <taxon>Buchnera</taxon>
    </lineage>
</organism>
<evidence type="ECO:0000256" key="3">
    <source>
        <dbReference type="ARBA" id="ARBA00022898"/>
    </source>
</evidence>
<feature type="binding site" evidence="5">
    <location>
        <position position="303"/>
    </location>
    <ligand>
        <name>substrate</name>
    </ligand>
</feature>
<evidence type="ECO:0000256" key="4">
    <source>
        <dbReference type="ARBA" id="ARBA00023239"/>
    </source>
</evidence>
<comment type="function">
    <text evidence="5">Specifically catalyzes the decarboxylation of meso-diaminopimelate (meso-DAP) to L-lysine.</text>
</comment>
<gene>
    <name evidence="5 10" type="primary">lysA</name>
    <name evidence="10" type="ORF">BUCICURV3402_283</name>
</gene>
<feature type="modified residue" description="N6-(pyridoxal phosphate)lysine" evidence="5 7">
    <location>
        <position position="54"/>
    </location>
</feature>
<comment type="catalytic activity">
    <reaction evidence="5 8">
        <text>meso-2,6-diaminopimelate + H(+) = L-lysine + CO2</text>
        <dbReference type="Rhea" id="RHEA:15101"/>
        <dbReference type="ChEBI" id="CHEBI:15378"/>
        <dbReference type="ChEBI" id="CHEBI:16526"/>
        <dbReference type="ChEBI" id="CHEBI:32551"/>
        <dbReference type="ChEBI" id="CHEBI:57791"/>
        <dbReference type="EC" id="4.1.1.20"/>
    </reaction>
</comment>
<name>A0A451D782_9GAMM</name>
<keyword evidence="5" id="KW-0028">Amino-acid biosynthesis</keyword>
<dbReference type="PANTHER" id="PTHR43727:SF2">
    <property type="entry name" value="GROUP IV DECARBOXYLASE"/>
    <property type="match status" value="1"/>
</dbReference>
<comment type="similarity">
    <text evidence="5">Belongs to the Orn/Lys/Arg decarboxylase class-II family. LysA subfamily.</text>
</comment>
<sequence length="417" mass="47730">MCFTTKIKKKTLQRSKILYLIKKYKTPMWIYDADIIVKQIKKLKKFDIIRFAQKSCSNIHILKLMKSYNIKVDAVSLGEIQRAFIAGFKSKNHDIVFTSDIIENKVLKVVIKNNIPVNAGSIDMLKKIGKKSPKHPVWIRINPKFGDGHHIKTNTGGENSKHGIWNTDEALSVIKKYDLNLIGLHIHIGSGINEKNLYHICNSMKKYAIKINKKIKFISAGGGLNIPYRSKDKEININNYFKKWNETKKIISSALNCSVKLEIEPGRFLVGQSGILVTKVYSVKKMGKNIFVILNSGFNDLMRPILYGSYHKISVLHRNKKNTKNHTIIKSIIAGPLCESGDVFTLKKTGLIFHRKIPKVYPGDYIIIHDTGAYGASMSSNYNSRPLIPEILYRKNKFKLIRRRQKIEEMLELETSI</sequence>
<keyword evidence="4 5" id="KW-0456">Lyase</keyword>
<evidence type="ECO:0000256" key="7">
    <source>
        <dbReference type="PIRSR" id="PIRSR600183-50"/>
    </source>
</evidence>
<evidence type="ECO:0000256" key="5">
    <source>
        <dbReference type="HAMAP-Rule" id="MF_02120"/>
    </source>
</evidence>
<keyword evidence="5 8" id="KW-0457">Lysine biosynthesis</keyword>
<comment type="subunit">
    <text evidence="5">Homodimer.</text>
</comment>
<feature type="binding site" evidence="5">
    <location>
        <position position="374"/>
    </location>
    <ligand>
        <name>pyridoxal 5'-phosphate</name>
        <dbReference type="ChEBI" id="CHEBI:597326"/>
    </ligand>
</feature>
<evidence type="ECO:0000256" key="2">
    <source>
        <dbReference type="ARBA" id="ARBA00022793"/>
    </source>
</evidence>
<proteinExistence type="inferred from homology"/>
<dbReference type="OrthoDB" id="9802241at2"/>
<feature type="binding site" evidence="5">
    <location>
        <position position="223"/>
    </location>
    <ligand>
        <name>pyridoxal 5'-phosphate</name>
        <dbReference type="ChEBI" id="CHEBI:597326"/>
    </ligand>
</feature>
<evidence type="ECO:0000256" key="1">
    <source>
        <dbReference type="ARBA" id="ARBA00001933"/>
    </source>
</evidence>
<dbReference type="SUPFAM" id="SSF50621">
    <property type="entry name" value="Alanine racemase C-terminal domain-like"/>
    <property type="match status" value="1"/>
</dbReference>
<dbReference type="PRINTS" id="PR01181">
    <property type="entry name" value="DAPDCRBXLASE"/>
</dbReference>
<feature type="binding site" evidence="5">
    <location>
        <position position="339"/>
    </location>
    <ligand>
        <name>substrate</name>
    </ligand>
</feature>
<dbReference type="GO" id="GO:0009089">
    <property type="term" value="P:lysine biosynthetic process via diaminopimelate"/>
    <property type="evidence" value="ECO:0007669"/>
    <property type="project" value="UniProtKB-UniRule"/>
</dbReference>
<dbReference type="Gene3D" id="2.40.37.10">
    <property type="entry name" value="Lyase, Ornithine Decarboxylase, Chain A, domain 1"/>
    <property type="match status" value="1"/>
</dbReference>
<dbReference type="GO" id="GO:0008836">
    <property type="term" value="F:diaminopimelate decarboxylase activity"/>
    <property type="evidence" value="ECO:0007669"/>
    <property type="project" value="UniProtKB-UniRule"/>
</dbReference>